<evidence type="ECO:0000256" key="6">
    <source>
        <dbReference type="ARBA" id="ARBA00022801"/>
    </source>
</evidence>
<dbReference type="Pfam" id="PF13359">
    <property type="entry name" value="DDE_Tnp_4"/>
    <property type="match status" value="1"/>
</dbReference>
<dbReference type="PANTHER" id="PTHR22930:SF227">
    <property type="entry name" value="DDE TNP4 DOMAIN-CONTAINING PROTEIN"/>
    <property type="match status" value="1"/>
</dbReference>
<name>A0A6J8AHP4_MYTCO</name>
<keyword evidence="5" id="KW-0479">Metal-binding</keyword>
<dbReference type="InterPro" id="IPR027806">
    <property type="entry name" value="HARBI1_dom"/>
</dbReference>
<dbReference type="AlphaFoldDB" id="A0A6J8AHP4"/>
<comment type="similarity">
    <text evidence="3">Belongs to the HARBI1 family.</text>
</comment>
<organism evidence="9 10">
    <name type="scientific">Mytilus coruscus</name>
    <name type="common">Sea mussel</name>
    <dbReference type="NCBI Taxonomy" id="42192"/>
    <lineage>
        <taxon>Eukaryota</taxon>
        <taxon>Metazoa</taxon>
        <taxon>Spiralia</taxon>
        <taxon>Lophotrochozoa</taxon>
        <taxon>Mollusca</taxon>
        <taxon>Bivalvia</taxon>
        <taxon>Autobranchia</taxon>
        <taxon>Pteriomorphia</taxon>
        <taxon>Mytilida</taxon>
        <taxon>Mytiloidea</taxon>
        <taxon>Mytilidae</taxon>
        <taxon>Mytilinae</taxon>
        <taxon>Mytilus</taxon>
    </lineage>
</organism>
<dbReference type="EMBL" id="CACVKT020001357">
    <property type="protein sequence ID" value="CAC5367254.1"/>
    <property type="molecule type" value="Genomic_DNA"/>
</dbReference>
<evidence type="ECO:0000256" key="7">
    <source>
        <dbReference type="ARBA" id="ARBA00023242"/>
    </source>
</evidence>
<dbReference type="GO" id="GO:0004518">
    <property type="term" value="F:nuclease activity"/>
    <property type="evidence" value="ECO:0007669"/>
    <property type="project" value="UniProtKB-KW"/>
</dbReference>
<dbReference type="PANTHER" id="PTHR22930">
    <property type="match status" value="1"/>
</dbReference>
<protein>
    <submittedName>
        <fullName evidence="9">HARBI1</fullName>
        <ecNumber evidence="9">3.1.-.-</ecNumber>
    </submittedName>
</protein>
<proteinExistence type="inferred from homology"/>
<accession>A0A6J8AHP4</accession>
<keyword evidence="7" id="KW-0539">Nucleus</keyword>
<evidence type="ECO:0000256" key="4">
    <source>
        <dbReference type="ARBA" id="ARBA00022722"/>
    </source>
</evidence>
<evidence type="ECO:0000256" key="3">
    <source>
        <dbReference type="ARBA" id="ARBA00006958"/>
    </source>
</evidence>
<gene>
    <name evidence="9" type="ORF">MCOR_7237</name>
</gene>
<dbReference type="InterPro" id="IPR045249">
    <property type="entry name" value="HARBI1-like"/>
</dbReference>
<reference evidence="9 10" key="1">
    <citation type="submission" date="2020-06" db="EMBL/GenBank/DDBJ databases">
        <authorList>
            <person name="Li R."/>
            <person name="Bekaert M."/>
        </authorList>
    </citation>
    <scope>NUCLEOTIDE SEQUENCE [LARGE SCALE GENOMIC DNA]</scope>
    <source>
        <strain evidence="10">wild</strain>
    </source>
</reference>
<dbReference type="Proteomes" id="UP000507470">
    <property type="component" value="Unassembled WGS sequence"/>
</dbReference>
<keyword evidence="4" id="KW-0540">Nuclease</keyword>
<keyword evidence="6 9" id="KW-0378">Hydrolase</keyword>
<dbReference type="GO" id="GO:0005634">
    <property type="term" value="C:nucleus"/>
    <property type="evidence" value="ECO:0007669"/>
    <property type="project" value="UniProtKB-SubCell"/>
</dbReference>
<dbReference type="EC" id="3.1.-.-" evidence="9"/>
<comment type="cofactor">
    <cofactor evidence="1">
        <name>a divalent metal cation</name>
        <dbReference type="ChEBI" id="CHEBI:60240"/>
    </cofactor>
</comment>
<comment type="subcellular location">
    <subcellularLocation>
        <location evidence="2">Nucleus</location>
    </subcellularLocation>
</comment>
<evidence type="ECO:0000259" key="8">
    <source>
        <dbReference type="Pfam" id="PF13359"/>
    </source>
</evidence>
<evidence type="ECO:0000313" key="9">
    <source>
        <dbReference type="EMBL" id="CAC5367254.1"/>
    </source>
</evidence>
<sequence length="204" mass="23132">MPTVRAQLHNMMEGFYSIDDFPNIVGAKDGTLIRIKSPLEDEHLYLNGPGATHDAFIWANSSLSEMFEDGTIDHGWLIGDSGYPLRPWLLTPVLNPTTRNQQRYNASHMKTRSVVERSFGVLKSRFRCKDASAGTLLYRTLKCCDIFIAVAVLHNMCISNRIPLPTDIDRNRPDQEHIDRQQYVGHLNDGANVRNRLINGRCGH</sequence>
<dbReference type="OrthoDB" id="10057382at2759"/>
<dbReference type="GO" id="GO:0016787">
    <property type="term" value="F:hydrolase activity"/>
    <property type="evidence" value="ECO:0007669"/>
    <property type="project" value="UniProtKB-KW"/>
</dbReference>
<evidence type="ECO:0000256" key="1">
    <source>
        <dbReference type="ARBA" id="ARBA00001968"/>
    </source>
</evidence>
<evidence type="ECO:0000313" key="10">
    <source>
        <dbReference type="Proteomes" id="UP000507470"/>
    </source>
</evidence>
<feature type="domain" description="DDE Tnp4" evidence="8">
    <location>
        <begin position="49"/>
        <end position="155"/>
    </location>
</feature>
<evidence type="ECO:0000256" key="2">
    <source>
        <dbReference type="ARBA" id="ARBA00004123"/>
    </source>
</evidence>
<evidence type="ECO:0000256" key="5">
    <source>
        <dbReference type="ARBA" id="ARBA00022723"/>
    </source>
</evidence>
<keyword evidence="10" id="KW-1185">Reference proteome</keyword>
<dbReference type="GO" id="GO:0046872">
    <property type="term" value="F:metal ion binding"/>
    <property type="evidence" value="ECO:0007669"/>
    <property type="project" value="UniProtKB-KW"/>
</dbReference>